<feature type="transmembrane region" description="Helical" evidence="9">
    <location>
        <begin position="44"/>
        <end position="63"/>
    </location>
</feature>
<evidence type="ECO:0000259" key="11">
    <source>
        <dbReference type="Pfam" id="PF07730"/>
    </source>
</evidence>
<evidence type="ECO:0000256" key="6">
    <source>
        <dbReference type="ARBA" id="ARBA00022777"/>
    </source>
</evidence>
<dbReference type="Gene3D" id="1.20.5.1930">
    <property type="match status" value="1"/>
</dbReference>
<comment type="caution">
    <text evidence="13">The sequence shown here is derived from an EMBL/GenBank/DDBJ whole genome shotgun (WGS) entry which is preliminary data.</text>
</comment>
<accession>A0ABV8M0P8</accession>
<evidence type="ECO:0000256" key="2">
    <source>
        <dbReference type="ARBA" id="ARBA00012438"/>
    </source>
</evidence>
<dbReference type="CDD" id="cd16917">
    <property type="entry name" value="HATPase_UhpB-NarQ-NarX-like"/>
    <property type="match status" value="1"/>
</dbReference>
<evidence type="ECO:0000256" key="4">
    <source>
        <dbReference type="ARBA" id="ARBA00022679"/>
    </source>
</evidence>
<evidence type="ECO:0000256" key="9">
    <source>
        <dbReference type="SAM" id="Phobius"/>
    </source>
</evidence>
<comment type="catalytic activity">
    <reaction evidence="1">
        <text>ATP + protein L-histidine = ADP + protein N-phospho-L-histidine.</text>
        <dbReference type="EC" id="2.7.13.3"/>
    </reaction>
</comment>
<keyword evidence="9" id="KW-0812">Transmembrane</keyword>
<evidence type="ECO:0000256" key="8">
    <source>
        <dbReference type="ARBA" id="ARBA00023012"/>
    </source>
</evidence>
<protein>
    <recommendedName>
        <fullName evidence="2">histidine kinase</fullName>
        <ecNumber evidence="2">2.7.13.3</ecNumber>
    </recommendedName>
</protein>
<dbReference type="Gene3D" id="3.30.565.10">
    <property type="entry name" value="Histidine kinase-like ATPase, C-terminal domain"/>
    <property type="match status" value="1"/>
</dbReference>
<feature type="domain" description="DUF7134" evidence="12">
    <location>
        <begin position="6"/>
        <end position="191"/>
    </location>
</feature>
<dbReference type="InterPro" id="IPR011712">
    <property type="entry name" value="Sig_transdc_His_kin_sub3_dim/P"/>
</dbReference>
<feature type="transmembrane region" description="Helical" evidence="9">
    <location>
        <begin position="116"/>
        <end position="136"/>
    </location>
</feature>
<evidence type="ECO:0000256" key="5">
    <source>
        <dbReference type="ARBA" id="ARBA00022741"/>
    </source>
</evidence>
<dbReference type="Pfam" id="PF07730">
    <property type="entry name" value="HisKA_3"/>
    <property type="match status" value="1"/>
</dbReference>
<dbReference type="EC" id="2.7.13.3" evidence="2"/>
<organism evidence="13 14">
    <name type="scientific">Hamadaea flava</name>
    <dbReference type="NCBI Taxonomy" id="1742688"/>
    <lineage>
        <taxon>Bacteria</taxon>
        <taxon>Bacillati</taxon>
        <taxon>Actinomycetota</taxon>
        <taxon>Actinomycetes</taxon>
        <taxon>Micromonosporales</taxon>
        <taxon>Micromonosporaceae</taxon>
        <taxon>Hamadaea</taxon>
    </lineage>
</organism>
<proteinExistence type="predicted"/>
<dbReference type="InterPro" id="IPR036890">
    <property type="entry name" value="HATPase_C_sf"/>
</dbReference>
<evidence type="ECO:0000259" key="10">
    <source>
        <dbReference type="Pfam" id="PF02518"/>
    </source>
</evidence>
<evidence type="ECO:0000256" key="7">
    <source>
        <dbReference type="ARBA" id="ARBA00022840"/>
    </source>
</evidence>
<dbReference type="InterPro" id="IPR003594">
    <property type="entry name" value="HATPase_dom"/>
</dbReference>
<dbReference type="InterPro" id="IPR050482">
    <property type="entry name" value="Sensor_HK_TwoCompSys"/>
</dbReference>
<dbReference type="RefSeq" id="WP_253751451.1">
    <property type="nucleotide sequence ID" value="NZ_JAMZDZ010000001.1"/>
</dbReference>
<evidence type="ECO:0000313" key="14">
    <source>
        <dbReference type="Proteomes" id="UP001595816"/>
    </source>
</evidence>
<name>A0ABV8M0P8_9ACTN</name>
<dbReference type="SUPFAM" id="SSF55874">
    <property type="entry name" value="ATPase domain of HSP90 chaperone/DNA topoisomerase II/histidine kinase"/>
    <property type="match status" value="1"/>
</dbReference>
<evidence type="ECO:0000259" key="12">
    <source>
        <dbReference type="Pfam" id="PF23539"/>
    </source>
</evidence>
<keyword evidence="5" id="KW-0547">Nucleotide-binding</keyword>
<keyword evidence="6 13" id="KW-0418">Kinase</keyword>
<feature type="domain" description="Histidine kinase/HSP90-like ATPase" evidence="10">
    <location>
        <begin position="326"/>
        <end position="413"/>
    </location>
</feature>
<evidence type="ECO:0000256" key="3">
    <source>
        <dbReference type="ARBA" id="ARBA00022553"/>
    </source>
</evidence>
<keyword evidence="7" id="KW-0067">ATP-binding</keyword>
<dbReference type="PANTHER" id="PTHR24421">
    <property type="entry name" value="NITRATE/NITRITE SENSOR PROTEIN NARX-RELATED"/>
    <property type="match status" value="1"/>
</dbReference>
<keyword evidence="9" id="KW-1133">Transmembrane helix</keyword>
<feature type="domain" description="Signal transduction histidine kinase subgroup 3 dimerisation and phosphoacceptor" evidence="11">
    <location>
        <begin position="212"/>
        <end position="275"/>
    </location>
</feature>
<keyword evidence="4" id="KW-0808">Transferase</keyword>
<dbReference type="Proteomes" id="UP001595816">
    <property type="component" value="Unassembled WGS sequence"/>
</dbReference>
<dbReference type="GO" id="GO:0016301">
    <property type="term" value="F:kinase activity"/>
    <property type="evidence" value="ECO:0007669"/>
    <property type="project" value="UniProtKB-KW"/>
</dbReference>
<dbReference type="Pfam" id="PF23539">
    <property type="entry name" value="DUF7134"/>
    <property type="match status" value="1"/>
</dbReference>
<keyword evidence="14" id="KW-1185">Reference proteome</keyword>
<reference evidence="14" key="1">
    <citation type="journal article" date="2019" name="Int. J. Syst. Evol. Microbiol.">
        <title>The Global Catalogue of Microorganisms (GCM) 10K type strain sequencing project: providing services to taxonomists for standard genome sequencing and annotation.</title>
        <authorList>
            <consortium name="The Broad Institute Genomics Platform"/>
            <consortium name="The Broad Institute Genome Sequencing Center for Infectious Disease"/>
            <person name="Wu L."/>
            <person name="Ma J."/>
        </authorList>
    </citation>
    <scope>NUCLEOTIDE SEQUENCE [LARGE SCALE GENOMIC DNA]</scope>
    <source>
        <strain evidence="14">CGMCC 4.7289</strain>
    </source>
</reference>
<sequence>MLRFVSRPLLVDATLAAALTAVTALSFASVYSKLKVPFVDAFTMRQAFAVWWLFGSLIIVGLLIRRYRPLLALALVGIGVTAHQLDSWSPPLPLDLAVPVALYSVASLARRRWTAIWCLAAALAITYGLILAPQVTWEAASTGTPDGSVVTGPSGLARLASAMIVTTPTATRDLLLLVVAFAVGDAVRSRREHLRLVEREHQQRTAMAAAAERARITRELHDVVAHGMSVMVVQAHGAAAALNRHPERTATALQHVIETGRASLAEMRRLLALERAEPDEGPQLAPQPGITAVPSLVDQMRTAGVDVTLHIEGAQVAVPPSVDLSAYRIVQEALTNVLKHAEPGATATVRLEFEAERLRVEVTDDGAAPVDGGNPSGVGLLGIADRVAMLGGELTIGRVAGTGFQISASLPLAERSMATAPGRPA</sequence>
<gene>
    <name evidence="13" type="ORF">ACFOZ4_36625</name>
</gene>
<dbReference type="EMBL" id="JBHSAY010000029">
    <property type="protein sequence ID" value="MFC4136164.1"/>
    <property type="molecule type" value="Genomic_DNA"/>
</dbReference>
<keyword evidence="3" id="KW-0597">Phosphoprotein</keyword>
<keyword evidence="8" id="KW-0902">Two-component regulatory system</keyword>
<evidence type="ECO:0000313" key="13">
    <source>
        <dbReference type="EMBL" id="MFC4136164.1"/>
    </source>
</evidence>
<dbReference type="PANTHER" id="PTHR24421:SF10">
    <property type="entry name" value="NITRATE_NITRITE SENSOR PROTEIN NARQ"/>
    <property type="match status" value="1"/>
</dbReference>
<dbReference type="InterPro" id="IPR055558">
    <property type="entry name" value="DUF7134"/>
</dbReference>
<keyword evidence="9" id="KW-0472">Membrane</keyword>
<evidence type="ECO:0000256" key="1">
    <source>
        <dbReference type="ARBA" id="ARBA00000085"/>
    </source>
</evidence>
<dbReference type="Pfam" id="PF02518">
    <property type="entry name" value="HATPase_c"/>
    <property type="match status" value="1"/>
</dbReference>